<dbReference type="EMBL" id="CP030118">
    <property type="protein sequence ID" value="QDL11000.1"/>
    <property type="molecule type" value="Genomic_DNA"/>
</dbReference>
<proteinExistence type="predicted"/>
<accession>A0A856MLL4</accession>
<dbReference type="InterPro" id="IPR012469">
    <property type="entry name" value="DUF1688"/>
</dbReference>
<evidence type="ECO:0000313" key="3">
    <source>
        <dbReference type="Proteomes" id="UP000503129"/>
    </source>
</evidence>
<protein>
    <submittedName>
        <fullName evidence="2">DUF1688 domain-containing protein</fullName>
    </submittedName>
</protein>
<organism evidence="2 3">
    <name type="scientific">Brasilonema sennae CENA114</name>
    <dbReference type="NCBI Taxonomy" id="415709"/>
    <lineage>
        <taxon>Bacteria</taxon>
        <taxon>Bacillati</taxon>
        <taxon>Cyanobacteriota</taxon>
        <taxon>Cyanophyceae</taxon>
        <taxon>Nostocales</taxon>
        <taxon>Scytonemataceae</taxon>
        <taxon>Brasilonema</taxon>
        <taxon>Bromeliae group (in: Brasilonema)</taxon>
    </lineage>
</organism>
<evidence type="ECO:0000256" key="1">
    <source>
        <dbReference type="SAM" id="MobiDB-lite"/>
    </source>
</evidence>
<feature type="region of interest" description="Disordered" evidence="1">
    <location>
        <begin position="1"/>
        <end position="26"/>
    </location>
</feature>
<dbReference type="Pfam" id="PF07958">
    <property type="entry name" value="DUF1688"/>
    <property type="match status" value="1"/>
</dbReference>
<name>A0A856MLL4_9CYAN</name>
<gene>
    <name evidence="2" type="ORF">DP114_26595</name>
</gene>
<dbReference type="AlphaFoldDB" id="A0A856MLL4"/>
<evidence type="ECO:0000313" key="2">
    <source>
        <dbReference type="EMBL" id="QDL11000.1"/>
    </source>
</evidence>
<dbReference type="Proteomes" id="UP000503129">
    <property type="component" value="Chromosome"/>
</dbReference>
<dbReference type="PANTHER" id="PTHR31687:SF3">
    <property type="entry name" value="PROTEIN URG3"/>
    <property type="match status" value="1"/>
</dbReference>
<sequence length="434" mass="47868">MEMETAEAQSSQCVAGVPPSVQPGVGQRKEGKELVGYLRSPSAIRDRCEQLFELALIGESHHFNCDLTQLPKVAEYVIDVMREQYPDLQIPFHSRWRHFEASGVQRLSQLDEKLAGLTPEEKAVAKFDLAIISVLLDAGAGESWYYHERETQLDFKRSEGLAVASFHMFCDGTFSSDRQTTPLQVDAQKLQALTEKELADGFGVNANNPLVGIAGRLKLLQKLGQALLSSPHLFGKENPRPGNLVNFFIQNSHNKQVAAANVLGAVLEGLSEIWSGRIEVARINLGDTWFHPRVSDDGLVPFHKLSQWLTYSLLEPLQELGLEITGLDVLTGLAEYRNGGLCLDLGLISPKHPEILLQSHSVASEVIVEWRALTVILLDRIAATVRDKLSMSAEELPLVKILQGGTWTAGRKIAAERRKGAVPPIQIESDGTVF</sequence>
<reference evidence="2 3" key="1">
    <citation type="submission" date="2018-06" db="EMBL/GenBank/DDBJ databases">
        <title>Comparative genomics of Brasilonema spp. strains.</title>
        <authorList>
            <person name="Alvarenga D.O."/>
            <person name="Fiore M.F."/>
            <person name="Varani A.M."/>
        </authorList>
    </citation>
    <scope>NUCLEOTIDE SEQUENCE [LARGE SCALE GENOMIC DNA]</scope>
    <source>
        <strain evidence="2 3">CENA114</strain>
    </source>
</reference>
<dbReference type="RefSeq" id="WP_171977519.1">
    <property type="nucleotide sequence ID" value="NZ_CAWOXK010000001.1"/>
</dbReference>
<keyword evidence="3" id="KW-1185">Reference proteome</keyword>
<dbReference type="KEGG" id="bsen:DP114_26595"/>
<dbReference type="PANTHER" id="PTHR31687">
    <property type="match status" value="1"/>
</dbReference>